<dbReference type="PANTHER" id="PTHR39560:SF1">
    <property type="entry name" value="PROTEIN ADENYLYLTRANSFERASE FIC-RELATED"/>
    <property type="match status" value="1"/>
</dbReference>
<dbReference type="EMBL" id="JADBEL010000027">
    <property type="protein sequence ID" value="MBE1556446.1"/>
    <property type="molecule type" value="Genomic_DNA"/>
</dbReference>
<dbReference type="PROSITE" id="PS51459">
    <property type="entry name" value="FIDO"/>
    <property type="match status" value="1"/>
</dbReference>
<dbReference type="AlphaFoldDB" id="A0A927MM06"/>
<evidence type="ECO:0000313" key="10">
    <source>
        <dbReference type="Proteomes" id="UP000658225"/>
    </source>
</evidence>
<protein>
    <recommendedName>
        <fullName evidence="5">protein adenylyltransferase</fullName>
        <ecNumber evidence="5">2.7.7.108</ecNumber>
    </recommendedName>
</protein>
<organism evidence="9 10">
    <name type="scientific">Sporosarcina limicola</name>
    <dbReference type="NCBI Taxonomy" id="34101"/>
    <lineage>
        <taxon>Bacteria</taxon>
        <taxon>Bacillati</taxon>
        <taxon>Bacillota</taxon>
        <taxon>Bacilli</taxon>
        <taxon>Bacillales</taxon>
        <taxon>Caryophanaceae</taxon>
        <taxon>Sporosarcina</taxon>
    </lineage>
</organism>
<dbReference type="Pfam" id="PF02661">
    <property type="entry name" value="Fic"/>
    <property type="match status" value="1"/>
</dbReference>
<proteinExistence type="predicted"/>
<reference evidence="9" key="1">
    <citation type="submission" date="2020-10" db="EMBL/GenBank/DDBJ databases">
        <title>Genomic Encyclopedia of Type Strains, Phase IV (KMG-IV): sequencing the most valuable type-strain genomes for metagenomic binning, comparative biology and taxonomic classification.</title>
        <authorList>
            <person name="Goeker M."/>
        </authorList>
    </citation>
    <scope>NUCLEOTIDE SEQUENCE</scope>
    <source>
        <strain evidence="9">DSM 13886</strain>
    </source>
</reference>
<dbReference type="Gene3D" id="1.10.3290.10">
    <property type="entry name" value="Fido-like domain"/>
    <property type="match status" value="1"/>
</dbReference>
<dbReference type="RefSeq" id="WP_192600090.1">
    <property type="nucleotide sequence ID" value="NZ_JADBEL010000027.1"/>
</dbReference>
<evidence type="ECO:0000313" key="9">
    <source>
        <dbReference type="EMBL" id="MBE1556446.1"/>
    </source>
</evidence>
<evidence type="ECO:0000256" key="3">
    <source>
        <dbReference type="ARBA" id="ARBA00022741"/>
    </source>
</evidence>
<dbReference type="GO" id="GO:0070733">
    <property type="term" value="F:AMPylase activity"/>
    <property type="evidence" value="ECO:0007669"/>
    <property type="project" value="UniProtKB-EC"/>
</dbReference>
<dbReference type="GO" id="GO:0051302">
    <property type="term" value="P:regulation of cell division"/>
    <property type="evidence" value="ECO:0007669"/>
    <property type="project" value="TreeGrafter"/>
</dbReference>
<evidence type="ECO:0000256" key="6">
    <source>
        <dbReference type="ARBA" id="ARBA00047939"/>
    </source>
</evidence>
<keyword evidence="1" id="KW-0808">Transferase</keyword>
<evidence type="ECO:0000256" key="1">
    <source>
        <dbReference type="ARBA" id="ARBA00022679"/>
    </source>
</evidence>
<comment type="catalytic activity">
    <reaction evidence="7">
        <text>L-tyrosyl-[protein] + ATP = O-(5'-adenylyl)-L-tyrosyl-[protein] + diphosphate</text>
        <dbReference type="Rhea" id="RHEA:54288"/>
        <dbReference type="Rhea" id="RHEA-COMP:10136"/>
        <dbReference type="Rhea" id="RHEA-COMP:13846"/>
        <dbReference type="ChEBI" id="CHEBI:30616"/>
        <dbReference type="ChEBI" id="CHEBI:33019"/>
        <dbReference type="ChEBI" id="CHEBI:46858"/>
        <dbReference type="ChEBI" id="CHEBI:83624"/>
        <dbReference type="EC" id="2.7.7.108"/>
    </reaction>
</comment>
<keyword evidence="4" id="KW-0067">ATP-binding</keyword>
<keyword evidence="2" id="KW-0548">Nucleotidyltransferase</keyword>
<evidence type="ECO:0000256" key="4">
    <source>
        <dbReference type="ARBA" id="ARBA00022840"/>
    </source>
</evidence>
<accession>A0A927MM06</accession>
<comment type="catalytic activity">
    <reaction evidence="6">
        <text>L-threonyl-[protein] + ATP = 3-O-(5'-adenylyl)-L-threonyl-[protein] + diphosphate</text>
        <dbReference type="Rhea" id="RHEA:54292"/>
        <dbReference type="Rhea" id="RHEA-COMP:11060"/>
        <dbReference type="Rhea" id="RHEA-COMP:13847"/>
        <dbReference type="ChEBI" id="CHEBI:30013"/>
        <dbReference type="ChEBI" id="CHEBI:30616"/>
        <dbReference type="ChEBI" id="CHEBI:33019"/>
        <dbReference type="ChEBI" id="CHEBI:138113"/>
        <dbReference type="EC" id="2.7.7.108"/>
    </reaction>
</comment>
<sequence>MSKYNTEDQGDYLLKHNLFGATSHEQLEQLETVAFSIRSSQLEVDGFEWLLPLKTKTIKQLHFFLFQDVYPFAGQIRDVQLMKGHTRFCQAEDIESNLKALTEQLQKEQRWESIEQAAERLTYYKTELNIIHLFREGNGRTLRIVIREVARSHGFDWNFQNIDPRIYMQAMIQSVTDESLLKKLLEDTLNPH</sequence>
<dbReference type="PANTHER" id="PTHR39560">
    <property type="entry name" value="PROTEIN ADENYLYLTRANSFERASE FIC-RELATED"/>
    <property type="match status" value="1"/>
</dbReference>
<name>A0A927MM06_9BACL</name>
<dbReference type="EC" id="2.7.7.108" evidence="5"/>
<gene>
    <name evidence="9" type="ORF">H4683_003571</name>
</gene>
<dbReference type="InterPro" id="IPR036597">
    <property type="entry name" value="Fido-like_dom_sf"/>
</dbReference>
<keyword evidence="3" id="KW-0547">Nucleotide-binding</keyword>
<dbReference type="InterPro" id="IPR003812">
    <property type="entry name" value="Fido"/>
</dbReference>
<evidence type="ECO:0000259" key="8">
    <source>
        <dbReference type="PROSITE" id="PS51459"/>
    </source>
</evidence>
<dbReference type="GO" id="GO:0005524">
    <property type="term" value="F:ATP binding"/>
    <property type="evidence" value="ECO:0007669"/>
    <property type="project" value="UniProtKB-KW"/>
</dbReference>
<evidence type="ECO:0000256" key="7">
    <source>
        <dbReference type="ARBA" id="ARBA00048696"/>
    </source>
</evidence>
<dbReference type="Proteomes" id="UP000658225">
    <property type="component" value="Unassembled WGS sequence"/>
</dbReference>
<dbReference type="SUPFAM" id="SSF140931">
    <property type="entry name" value="Fic-like"/>
    <property type="match status" value="1"/>
</dbReference>
<feature type="domain" description="Fido" evidence="8">
    <location>
        <begin position="53"/>
        <end position="187"/>
    </location>
</feature>
<keyword evidence="10" id="KW-1185">Reference proteome</keyword>
<comment type="caution">
    <text evidence="9">The sequence shown here is derived from an EMBL/GenBank/DDBJ whole genome shotgun (WGS) entry which is preliminary data.</text>
</comment>
<evidence type="ECO:0000256" key="2">
    <source>
        <dbReference type="ARBA" id="ARBA00022695"/>
    </source>
</evidence>
<evidence type="ECO:0000256" key="5">
    <source>
        <dbReference type="ARBA" id="ARBA00034531"/>
    </source>
</evidence>